<dbReference type="Pfam" id="PF03050">
    <property type="entry name" value="DDE_Tnp_IS66"/>
    <property type="match status" value="1"/>
</dbReference>
<evidence type="ECO:0000313" key="2">
    <source>
        <dbReference type="EMBL" id="BDI15200.1"/>
    </source>
</evidence>
<dbReference type="EMBL" id="AP025732">
    <property type="protein sequence ID" value="BDI18088.1"/>
    <property type="molecule type" value="Genomic_DNA"/>
</dbReference>
<dbReference type="InterPro" id="IPR052344">
    <property type="entry name" value="Transposase-related"/>
</dbReference>
<proteinExistence type="predicted"/>
<dbReference type="Proteomes" id="UP001055453">
    <property type="component" value="Chromosome"/>
</dbReference>
<dbReference type="PANTHER" id="PTHR33678">
    <property type="entry name" value="BLL1576 PROTEIN"/>
    <property type="match status" value="1"/>
</dbReference>
<dbReference type="PANTHER" id="PTHR33678:SF1">
    <property type="entry name" value="BLL1576 PROTEIN"/>
    <property type="match status" value="1"/>
</dbReference>
<dbReference type="EMBL" id="AP025732">
    <property type="protein sequence ID" value="BDI17486.1"/>
    <property type="molecule type" value="Genomic_DNA"/>
</dbReference>
<name>A0ABM7Z3A2_NOSCO</name>
<organism evidence="3 6">
    <name type="scientific">Nostoc cf. commune SO-36</name>
    <dbReference type="NCBI Taxonomy" id="449208"/>
    <lineage>
        <taxon>Bacteria</taxon>
        <taxon>Bacillati</taxon>
        <taxon>Cyanobacteriota</taxon>
        <taxon>Cyanophyceae</taxon>
        <taxon>Nostocales</taxon>
        <taxon>Nostocaceae</taxon>
        <taxon>Nostoc</taxon>
    </lineage>
</organism>
<protein>
    <recommendedName>
        <fullName evidence="1">Transposase IS66 central domain-containing protein</fullName>
    </recommendedName>
</protein>
<accession>A0ABM7Z3A2</accession>
<reference evidence="3" key="1">
    <citation type="submission" date="2022-04" db="EMBL/GenBank/DDBJ databases">
        <title>Complete genome sequence of a cyanobacterium, Nostoc sp. SO-36, isolated in Antarctica.</title>
        <authorList>
            <person name="Kanesaki Y."/>
            <person name="Effendi D."/>
            <person name="Sakamoto T."/>
            <person name="Ohtani S."/>
            <person name="Awai K."/>
        </authorList>
    </citation>
    <scope>NUCLEOTIDE SEQUENCE</scope>
    <source>
        <strain evidence="3">SO-36</strain>
    </source>
</reference>
<sequence>MRIGGKTNWLHVVATKTQTWYRVSPQRKDIEVLADIKGVVVHDHWKPYYQLLDVNHALCNAHHLRELKAIDEIEQEPWAKSMNKLLLLACNYKHRYQSGIPKNVVARLTQLYEQILQRGLSFHSSQSPLIRKGNRGRVKRRVGHNLLLRLQNFQSDVLRFLTQPDVPFTNNQAERDLRMMKCKQKISGGFRSFEFAVSFANIRYASFHCF</sequence>
<dbReference type="EMBL" id="AP025732">
    <property type="protein sequence ID" value="BDI15200.1"/>
    <property type="molecule type" value="Genomic_DNA"/>
</dbReference>
<keyword evidence="6" id="KW-1185">Reference proteome</keyword>
<evidence type="ECO:0000313" key="6">
    <source>
        <dbReference type="Proteomes" id="UP001055453"/>
    </source>
</evidence>
<dbReference type="EMBL" id="AP025732">
    <property type="protein sequence ID" value="BDI20143.1"/>
    <property type="molecule type" value="Genomic_DNA"/>
</dbReference>
<feature type="domain" description="Transposase IS66 central" evidence="1">
    <location>
        <begin position="5"/>
        <end position="196"/>
    </location>
</feature>
<evidence type="ECO:0000259" key="1">
    <source>
        <dbReference type="Pfam" id="PF03050"/>
    </source>
</evidence>
<evidence type="ECO:0000313" key="3">
    <source>
        <dbReference type="EMBL" id="BDI17486.1"/>
    </source>
</evidence>
<evidence type="ECO:0000313" key="5">
    <source>
        <dbReference type="EMBL" id="BDI20143.1"/>
    </source>
</evidence>
<evidence type="ECO:0000313" key="4">
    <source>
        <dbReference type="EMBL" id="BDI18088.1"/>
    </source>
</evidence>
<gene>
    <name evidence="2" type="ORF">ANSO36C_10020</name>
    <name evidence="3" type="ORF">ANSO36C_32880</name>
    <name evidence="4" type="ORF">ANSO36C_38900</name>
    <name evidence="5" type="ORF">ANSO36C_59450</name>
</gene>
<dbReference type="InterPro" id="IPR004291">
    <property type="entry name" value="Transposase_IS66_central"/>
</dbReference>